<evidence type="ECO:0000313" key="2">
    <source>
        <dbReference type="EMBL" id="MEY8634634.1"/>
    </source>
</evidence>
<comment type="caution">
    <text evidence="2">The sequence shown here is derived from an EMBL/GenBank/DDBJ whole genome shotgun (WGS) entry which is preliminary data.</text>
</comment>
<dbReference type="Pfam" id="PF16935">
    <property type="entry name" value="Hol_Tox"/>
    <property type="match status" value="1"/>
</dbReference>
<reference evidence="2 3" key="1">
    <citation type="submission" date="2024-03" db="EMBL/GenBank/DDBJ databases">
        <title>Mouse gut bacterial collection (mGBC) of GemPharmatech.</title>
        <authorList>
            <person name="He Y."/>
            <person name="Dong L."/>
            <person name="Wu D."/>
            <person name="Gao X."/>
            <person name="Lin Z."/>
        </authorList>
    </citation>
    <scope>NUCLEOTIDE SEQUENCE [LARGE SCALE GENOMIC DNA]</scope>
    <source>
        <strain evidence="2 3">32-10</strain>
    </source>
</reference>
<proteinExistence type="predicted"/>
<keyword evidence="3" id="KW-1185">Reference proteome</keyword>
<evidence type="ECO:0000256" key="1">
    <source>
        <dbReference type="SAM" id="Phobius"/>
    </source>
</evidence>
<accession>A0ABV4DMF5</accession>
<protein>
    <submittedName>
        <fullName evidence="2">Holin-like toxin</fullName>
    </submittedName>
</protein>
<evidence type="ECO:0000313" key="3">
    <source>
        <dbReference type="Proteomes" id="UP001565219"/>
    </source>
</evidence>
<dbReference type="Proteomes" id="UP001565219">
    <property type="component" value="Unassembled WGS sequence"/>
</dbReference>
<keyword evidence="1" id="KW-0472">Membrane</keyword>
<keyword evidence="1" id="KW-1133">Transmembrane helix</keyword>
<sequence>MEYFVYMVVASRLIKKGRWCEMTAFEAISLMISFSLFTVTLLAYIDRKNKRK</sequence>
<dbReference type="RefSeq" id="WP_328514495.1">
    <property type="nucleotide sequence ID" value="NZ_BAABXW010000002.1"/>
</dbReference>
<gene>
    <name evidence="2" type="ORF">AALG99_14135</name>
</gene>
<dbReference type="InterPro" id="IPR031616">
    <property type="entry name" value="BsrE-like"/>
</dbReference>
<dbReference type="EMBL" id="JBCLTR010000023">
    <property type="protein sequence ID" value="MEY8634634.1"/>
    <property type="molecule type" value="Genomic_DNA"/>
</dbReference>
<feature type="transmembrane region" description="Helical" evidence="1">
    <location>
        <begin position="27"/>
        <end position="45"/>
    </location>
</feature>
<organism evidence="2 3">
    <name type="scientific">Anaerostipes hominis</name>
    <name type="common">ex Lee et al. 2021</name>
    <dbReference type="NCBI Taxonomy" id="2025494"/>
    <lineage>
        <taxon>Bacteria</taxon>
        <taxon>Bacillati</taxon>
        <taxon>Bacillota</taxon>
        <taxon>Clostridia</taxon>
        <taxon>Lachnospirales</taxon>
        <taxon>Lachnospiraceae</taxon>
        <taxon>Anaerostipes</taxon>
    </lineage>
</organism>
<keyword evidence="1" id="KW-0812">Transmembrane</keyword>
<name>A0ABV4DMF5_9FIRM</name>